<comment type="caution">
    <text evidence="2">The sequence shown here is derived from an EMBL/GenBank/DDBJ whole genome shotgun (WGS) entry which is preliminary data.</text>
</comment>
<dbReference type="AlphaFoldDB" id="A0A9X1K137"/>
<reference evidence="2" key="1">
    <citation type="submission" date="2021-07" db="EMBL/GenBank/DDBJ databases">
        <title>Aureisphaera sp. CAU 1614 isolated from sea sediment.</title>
        <authorList>
            <person name="Kim W."/>
        </authorList>
    </citation>
    <scope>NUCLEOTIDE SEQUENCE</scope>
    <source>
        <strain evidence="2">CAU 1614</strain>
    </source>
</reference>
<accession>A0A9X1K137</accession>
<feature type="chain" id="PRO_5040732329" evidence="1">
    <location>
        <begin position="22"/>
        <end position="280"/>
    </location>
</feature>
<evidence type="ECO:0000313" key="3">
    <source>
        <dbReference type="Proteomes" id="UP001138686"/>
    </source>
</evidence>
<proteinExistence type="predicted"/>
<keyword evidence="1" id="KW-0732">Signal</keyword>
<feature type="signal peptide" evidence="1">
    <location>
        <begin position="1"/>
        <end position="21"/>
    </location>
</feature>
<dbReference type="EMBL" id="JAHWDP010000008">
    <property type="protein sequence ID" value="MBW2939091.1"/>
    <property type="molecule type" value="Genomic_DNA"/>
</dbReference>
<evidence type="ECO:0000313" key="2">
    <source>
        <dbReference type="EMBL" id="MBW2939091.1"/>
    </source>
</evidence>
<dbReference type="Proteomes" id="UP001138686">
    <property type="component" value="Unassembled WGS sequence"/>
</dbReference>
<dbReference type="RefSeq" id="WP_219053616.1">
    <property type="nucleotide sequence ID" value="NZ_JAHWDP010000008.1"/>
</dbReference>
<keyword evidence="3" id="KW-1185">Reference proteome</keyword>
<name>A0A9X1K137_9FLAO</name>
<dbReference type="InterPro" id="IPR005901">
    <property type="entry name" value="GLPGLI"/>
</dbReference>
<protein>
    <submittedName>
        <fullName evidence="2">GLPGLI family protein</fullName>
    </submittedName>
</protein>
<evidence type="ECO:0000256" key="1">
    <source>
        <dbReference type="SAM" id="SignalP"/>
    </source>
</evidence>
<dbReference type="Pfam" id="PF09697">
    <property type="entry name" value="Porph_ging"/>
    <property type="match status" value="1"/>
</dbReference>
<organism evidence="2 3">
    <name type="scientific">Halomarinibacterium sedimenti</name>
    <dbReference type="NCBI Taxonomy" id="2857106"/>
    <lineage>
        <taxon>Bacteria</taxon>
        <taxon>Pseudomonadati</taxon>
        <taxon>Bacteroidota</taxon>
        <taxon>Flavobacteriia</taxon>
        <taxon>Flavobacteriales</taxon>
        <taxon>Flavobacteriaceae</taxon>
        <taxon>Halomarinibacterium</taxon>
    </lineage>
</organism>
<gene>
    <name evidence="2" type="ORF">KXJ69_13325</name>
</gene>
<sequence>MKTIFLLFIFTLSLGVSDVFSQNIQGIATYKSQRKMDIQLDSTMNDGMKEQIMAMLKKQSERTYFLEFTNDESQYKQEVKLDDDSVIEGGGMKLVIAGNGGGNDVLYKNLKENRYADQVEIFGKEFLIKDALENRDWVMGKETKNIGEYTCFKATYTTTRTVMVAESSSDGENKEVTSQEEVTLTAWYTPQIPVKNGPANYDGLPGLILEVNDGSETILCSKIVLNPEKGLAIKEPTKGKVVTATEYEEIMEKKMKEMNEQFEGDGRREGGNQMRIRIGG</sequence>
<dbReference type="NCBIfam" id="TIGR01200">
    <property type="entry name" value="GLPGLI"/>
    <property type="match status" value="1"/>
</dbReference>